<dbReference type="InterPro" id="IPR036812">
    <property type="entry name" value="NAD(P)_OxRdtase_dom_sf"/>
</dbReference>
<dbReference type="GO" id="GO:0016491">
    <property type="term" value="F:oxidoreductase activity"/>
    <property type="evidence" value="ECO:0007669"/>
    <property type="project" value="UniProtKB-KW"/>
</dbReference>
<dbReference type="AlphaFoldDB" id="A0AAN6MY10"/>
<dbReference type="GO" id="GO:0005737">
    <property type="term" value="C:cytoplasm"/>
    <property type="evidence" value="ECO:0007669"/>
    <property type="project" value="TreeGrafter"/>
</dbReference>
<keyword evidence="4" id="KW-1185">Reference proteome</keyword>
<accession>A0AAN6MY10</accession>
<reference evidence="4" key="1">
    <citation type="journal article" date="2023" name="Mol. Phylogenet. Evol.">
        <title>Genome-scale phylogeny and comparative genomics of the fungal order Sordariales.</title>
        <authorList>
            <person name="Hensen N."/>
            <person name="Bonometti L."/>
            <person name="Westerberg I."/>
            <person name="Brannstrom I.O."/>
            <person name="Guillou S."/>
            <person name="Cros-Aarteil S."/>
            <person name="Calhoun S."/>
            <person name="Haridas S."/>
            <person name="Kuo A."/>
            <person name="Mondo S."/>
            <person name="Pangilinan J."/>
            <person name="Riley R."/>
            <person name="LaButti K."/>
            <person name="Andreopoulos B."/>
            <person name="Lipzen A."/>
            <person name="Chen C."/>
            <person name="Yan M."/>
            <person name="Daum C."/>
            <person name="Ng V."/>
            <person name="Clum A."/>
            <person name="Steindorff A."/>
            <person name="Ohm R.A."/>
            <person name="Martin F."/>
            <person name="Silar P."/>
            <person name="Natvig D.O."/>
            <person name="Lalanne C."/>
            <person name="Gautier V."/>
            <person name="Ament-Velasquez S.L."/>
            <person name="Kruys A."/>
            <person name="Hutchinson M.I."/>
            <person name="Powell A.J."/>
            <person name="Barry K."/>
            <person name="Miller A.N."/>
            <person name="Grigoriev I.V."/>
            <person name="Debuchy R."/>
            <person name="Gladieux P."/>
            <person name="Hiltunen Thoren M."/>
            <person name="Johannesson H."/>
        </authorList>
    </citation>
    <scope>NUCLEOTIDE SEQUENCE [LARGE SCALE GENOMIC DNA]</scope>
    <source>
        <strain evidence="4">CBS 340.73</strain>
    </source>
</reference>
<dbReference type="Gene3D" id="3.20.20.100">
    <property type="entry name" value="NADP-dependent oxidoreductase domain"/>
    <property type="match status" value="1"/>
</dbReference>
<name>A0AAN6MY10_9PEZI</name>
<evidence type="ECO:0000313" key="4">
    <source>
        <dbReference type="Proteomes" id="UP001303473"/>
    </source>
</evidence>
<dbReference type="PANTHER" id="PTHR43625">
    <property type="entry name" value="AFLATOXIN B1 ALDEHYDE REDUCTASE"/>
    <property type="match status" value="1"/>
</dbReference>
<dbReference type="SUPFAM" id="SSF51430">
    <property type="entry name" value="NAD(P)-linked oxidoreductase"/>
    <property type="match status" value="1"/>
</dbReference>
<dbReference type="InterPro" id="IPR023210">
    <property type="entry name" value="NADP_OxRdtase_dom"/>
</dbReference>
<evidence type="ECO:0000259" key="2">
    <source>
        <dbReference type="Pfam" id="PF00248"/>
    </source>
</evidence>
<protein>
    <submittedName>
        <fullName evidence="3">NADP-dependent oxidoreductase domain-containing protein</fullName>
    </submittedName>
</protein>
<keyword evidence="1" id="KW-0560">Oxidoreductase</keyword>
<gene>
    <name evidence="3" type="ORF">QBC46DRAFT_358460</name>
</gene>
<evidence type="ECO:0000256" key="1">
    <source>
        <dbReference type="ARBA" id="ARBA00023002"/>
    </source>
</evidence>
<dbReference type="PANTHER" id="PTHR43625:SF40">
    <property type="entry name" value="ALDO-KETO REDUCTASE YAKC [NADP(+)]"/>
    <property type="match status" value="1"/>
</dbReference>
<evidence type="ECO:0000313" key="3">
    <source>
        <dbReference type="EMBL" id="KAK3935160.1"/>
    </source>
</evidence>
<comment type="caution">
    <text evidence="3">The sequence shown here is derived from an EMBL/GenBank/DDBJ whole genome shotgun (WGS) entry which is preliminary data.</text>
</comment>
<organism evidence="3 4">
    <name type="scientific">Diplogelasinospora grovesii</name>
    <dbReference type="NCBI Taxonomy" id="303347"/>
    <lineage>
        <taxon>Eukaryota</taxon>
        <taxon>Fungi</taxon>
        <taxon>Dikarya</taxon>
        <taxon>Ascomycota</taxon>
        <taxon>Pezizomycotina</taxon>
        <taxon>Sordariomycetes</taxon>
        <taxon>Sordariomycetidae</taxon>
        <taxon>Sordariales</taxon>
        <taxon>Diplogelasinosporaceae</taxon>
        <taxon>Diplogelasinospora</taxon>
    </lineage>
</organism>
<dbReference type="Proteomes" id="UP001303473">
    <property type="component" value="Unassembled WGS sequence"/>
</dbReference>
<dbReference type="Pfam" id="PF00248">
    <property type="entry name" value="Aldo_ket_red"/>
    <property type="match status" value="1"/>
</dbReference>
<sequence>MAPPAQLPTRKLGKNGPHIPAVGFGLMGLSVAYGSVGTDEERLKVLDRAWELGYVNWDSADMYGDSEDLVGKWFRLHPERRQDIFLATKFGLRPGLRDDGTPGLRIDSSPEYCRQQCEASLRRLGTDYIDLYYVHRVDGKTPIERTMAELVKLKQEGKVKHLGISASSPETVRRACAVDHIDAYQVEYSPWALDIEGPDGKFLLQTCRELGVAVFAYSPLGRGIMTGQIKSADDFEEGDMRRLFPRFSKENFSKNLVLVERFQEIANKKGCTPGQLTMAWLMAQGDDIFPIPGTKNIRYLEENVGAVHVHLSGDEEAEIRKCINEIGVAGMRTPPSLLDEFNDTPPL</sequence>
<dbReference type="EMBL" id="MU853937">
    <property type="protein sequence ID" value="KAK3935160.1"/>
    <property type="molecule type" value="Genomic_DNA"/>
</dbReference>
<dbReference type="InterPro" id="IPR050791">
    <property type="entry name" value="Aldo-Keto_reductase"/>
</dbReference>
<proteinExistence type="predicted"/>
<feature type="domain" description="NADP-dependent oxidoreductase" evidence="2">
    <location>
        <begin position="22"/>
        <end position="323"/>
    </location>
</feature>